<feature type="coiled-coil region" evidence="3">
    <location>
        <begin position="80"/>
        <end position="114"/>
    </location>
</feature>
<comment type="similarity">
    <text evidence="1">Belongs to the Skp family.</text>
</comment>
<proteinExistence type="inferred from homology"/>
<keyword evidence="6" id="KW-1185">Reference proteome</keyword>
<evidence type="ECO:0000256" key="2">
    <source>
        <dbReference type="ARBA" id="ARBA00022729"/>
    </source>
</evidence>
<evidence type="ECO:0000256" key="3">
    <source>
        <dbReference type="SAM" id="Coils"/>
    </source>
</evidence>
<dbReference type="RefSeq" id="WP_237876380.1">
    <property type="nucleotide sequence ID" value="NZ_JAKLTR010000023.1"/>
</dbReference>
<evidence type="ECO:0000313" key="5">
    <source>
        <dbReference type="EMBL" id="MCG2617591.1"/>
    </source>
</evidence>
<keyword evidence="2 4" id="KW-0732">Signal</keyword>
<accession>A0ABS9KZ36</accession>
<feature type="chain" id="PRO_5046310488" evidence="4">
    <location>
        <begin position="23"/>
        <end position="187"/>
    </location>
</feature>
<dbReference type="Proteomes" id="UP001165367">
    <property type="component" value="Unassembled WGS sequence"/>
</dbReference>
<comment type="caution">
    <text evidence="5">The sequence shown here is derived from an EMBL/GenBank/DDBJ whole genome shotgun (WGS) entry which is preliminary data.</text>
</comment>
<name>A0ABS9KZ36_9BACT</name>
<dbReference type="PANTHER" id="PTHR35089:SF1">
    <property type="entry name" value="CHAPERONE PROTEIN SKP"/>
    <property type="match status" value="1"/>
</dbReference>
<dbReference type="SUPFAM" id="SSF111384">
    <property type="entry name" value="OmpH-like"/>
    <property type="match status" value="1"/>
</dbReference>
<sequence length="187" mass="20725">MKKLKVVVAAVCLVLVANVSQAQTKIGYIDAETVLYLMPDVAKIDTQMRQYQVDSIGAEYTNLMQNYQHKDSLLRADSTKKMAAAVRAQYERDLQQLTQTLTSWQEIAQQAYQNKQNQLLAPVMKKINDAINAVAKEKGYTYVLTRESLLVAPDSDNLLMPVAAKLKVTVPPQLQPGFKPAAGGGIR</sequence>
<reference evidence="5" key="1">
    <citation type="submission" date="2022-01" db="EMBL/GenBank/DDBJ databases">
        <authorList>
            <person name="Jo J.-H."/>
            <person name="Im W.-T."/>
        </authorList>
    </citation>
    <scope>NUCLEOTIDE SEQUENCE</scope>
    <source>
        <strain evidence="5">NA20</strain>
    </source>
</reference>
<dbReference type="InterPro" id="IPR024930">
    <property type="entry name" value="Skp_dom_sf"/>
</dbReference>
<gene>
    <name evidence="5" type="ORF">LZZ85_25045</name>
</gene>
<dbReference type="SMART" id="SM00935">
    <property type="entry name" value="OmpH"/>
    <property type="match status" value="1"/>
</dbReference>
<dbReference type="Pfam" id="PF03938">
    <property type="entry name" value="OmpH"/>
    <property type="match status" value="1"/>
</dbReference>
<protein>
    <submittedName>
        <fullName evidence="5">OmpH family outer membrane protein</fullName>
    </submittedName>
</protein>
<evidence type="ECO:0000256" key="1">
    <source>
        <dbReference type="ARBA" id="ARBA00009091"/>
    </source>
</evidence>
<feature type="signal peptide" evidence="4">
    <location>
        <begin position="1"/>
        <end position="22"/>
    </location>
</feature>
<dbReference type="InterPro" id="IPR005632">
    <property type="entry name" value="Chaperone_Skp"/>
</dbReference>
<evidence type="ECO:0000256" key="4">
    <source>
        <dbReference type="SAM" id="SignalP"/>
    </source>
</evidence>
<keyword evidence="3" id="KW-0175">Coiled coil</keyword>
<dbReference type="EMBL" id="JAKLTR010000023">
    <property type="protein sequence ID" value="MCG2617591.1"/>
    <property type="molecule type" value="Genomic_DNA"/>
</dbReference>
<dbReference type="PANTHER" id="PTHR35089">
    <property type="entry name" value="CHAPERONE PROTEIN SKP"/>
    <property type="match status" value="1"/>
</dbReference>
<evidence type="ECO:0000313" key="6">
    <source>
        <dbReference type="Proteomes" id="UP001165367"/>
    </source>
</evidence>
<dbReference type="Gene3D" id="3.30.910.20">
    <property type="entry name" value="Skp domain"/>
    <property type="match status" value="1"/>
</dbReference>
<organism evidence="5 6">
    <name type="scientific">Terrimonas ginsenosidimutans</name>
    <dbReference type="NCBI Taxonomy" id="2908004"/>
    <lineage>
        <taxon>Bacteria</taxon>
        <taxon>Pseudomonadati</taxon>
        <taxon>Bacteroidota</taxon>
        <taxon>Chitinophagia</taxon>
        <taxon>Chitinophagales</taxon>
        <taxon>Chitinophagaceae</taxon>
        <taxon>Terrimonas</taxon>
    </lineage>
</organism>